<sequence length="256" mass="28856">MSFSFISRFSRHQVSQLSQVVVIHNSELMCGSLDKGTLGSGSKKNIFYILLRDWGQLEAANAMSRLARLTPAYLSNRGFSIGIGDVTPGQGLLKAKQDLLDDGYKKCDEYIQALSTGKLQQQPGCTAEETLEAIYACPKEPALSQNELVLTADAIMKRTDFLCCRDVFLEEIRKFAKNISERIKKTRDKYGINDNGTSEPKVLYQLDRITPTQLEKFLETCRNKYMRYKTPVFCGSLKYEVNGKHFQSVLPGTHSK</sequence>
<dbReference type="PANTHER" id="PTHR48446:SF1">
    <property type="entry name" value="DNA-DIRECTED RNA POLYMERASE SUBUNIT BETA' N-TERMINAL SECTION"/>
    <property type="match status" value="1"/>
</dbReference>
<gene>
    <name evidence="11" type="primary">LOC104966272</name>
</gene>
<evidence type="ECO:0000256" key="7">
    <source>
        <dbReference type="ARBA" id="ARBA00022833"/>
    </source>
</evidence>
<evidence type="ECO:0000256" key="1">
    <source>
        <dbReference type="ARBA" id="ARBA00006460"/>
    </source>
</evidence>
<keyword evidence="3" id="KW-0240">DNA-directed RNA polymerase</keyword>
<feature type="domain" description="RNA polymerase Rpb1" evidence="9">
    <location>
        <begin position="17"/>
        <end position="86"/>
    </location>
</feature>
<evidence type="ECO:0000313" key="10">
    <source>
        <dbReference type="Proteomes" id="UP000504611"/>
    </source>
</evidence>
<evidence type="ECO:0000256" key="6">
    <source>
        <dbReference type="ARBA" id="ARBA00022723"/>
    </source>
</evidence>
<dbReference type="AlphaFoldDB" id="A0A6I9PZ47"/>
<dbReference type="GO" id="GO:0003677">
    <property type="term" value="F:DNA binding"/>
    <property type="evidence" value="ECO:0007669"/>
    <property type="project" value="InterPro"/>
</dbReference>
<dbReference type="Pfam" id="PF04983">
    <property type="entry name" value="RNA_pol_Rpb1_3"/>
    <property type="match status" value="1"/>
</dbReference>
<keyword evidence="5" id="KW-0548">Nucleotidyltransferase</keyword>
<evidence type="ECO:0000256" key="4">
    <source>
        <dbReference type="ARBA" id="ARBA00022679"/>
    </source>
</evidence>
<dbReference type="InterPro" id="IPR015700">
    <property type="entry name" value="RPC1"/>
</dbReference>
<protein>
    <recommendedName>
        <fullName evidence="2">DNA-directed RNA polymerase</fullName>
        <ecNumber evidence="2">2.7.7.6</ecNumber>
    </recommendedName>
</protein>
<dbReference type="Gene3D" id="1.10.132.30">
    <property type="match status" value="1"/>
</dbReference>
<dbReference type="InterPro" id="IPR007066">
    <property type="entry name" value="RNA_pol_Rpb1_3"/>
</dbReference>
<dbReference type="Gene3D" id="1.10.274.100">
    <property type="entry name" value="RNA polymerase Rpb1, domain 3"/>
    <property type="match status" value="1"/>
</dbReference>
<evidence type="ECO:0000256" key="3">
    <source>
        <dbReference type="ARBA" id="ARBA00022478"/>
    </source>
</evidence>
<evidence type="ECO:0000259" key="9">
    <source>
        <dbReference type="Pfam" id="PF04983"/>
    </source>
</evidence>
<dbReference type="GO" id="GO:0006351">
    <property type="term" value="P:DNA-templated transcription"/>
    <property type="evidence" value="ECO:0007669"/>
    <property type="project" value="InterPro"/>
</dbReference>
<keyword evidence="4" id="KW-0808">Transferase</keyword>
<dbReference type="InterPro" id="IPR038120">
    <property type="entry name" value="Rpb1_funnel_sf"/>
</dbReference>
<dbReference type="Proteomes" id="UP000504611">
    <property type="component" value="Unplaced"/>
</dbReference>
<evidence type="ECO:0000256" key="8">
    <source>
        <dbReference type="ARBA" id="ARBA00023163"/>
    </source>
</evidence>
<name>A0A6I9PZ47_9TELE</name>
<dbReference type="RefSeq" id="XP_010793757.1">
    <property type="nucleotide sequence ID" value="XM_010795455.1"/>
</dbReference>
<keyword evidence="6" id="KW-0479">Metal-binding</keyword>
<keyword evidence="10" id="KW-1185">Reference proteome</keyword>
<dbReference type="GO" id="GO:0046872">
    <property type="term" value="F:metal ion binding"/>
    <property type="evidence" value="ECO:0007669"/>
    <property type="project" value="UniProtKB-KW"/>
</dbReference>
<dbReference type="SUPFAM" id="SSF64484">
    <property type="entry name" value="beta and beta-prime subunits of DNA dependent RNA-polymerase"/>
    <property type="match status" value="1"/>
</dbReference>
<evidence type="ECO:0000313" key="11">
    <source>
        <dbReference type="RefSeq" id="XP_010793757.1"/>
    </source>
</evidence>
<organism evidence="10 11">
    <name type="scientific">Notothenia coriiceps</name>
    <name type="common">black rockcod</name>
    <dbReference type="NCBI Taxonomy" id="8208"/>
    <lineage>
        <taxon>Eukaryota</taxon>
        <taxon>Metazoa</taxon>
        <taxon>Chordata</taxon>
        <taxon>Craniata</taxon>
        <taxon>Vertebrata</taxon>
        <taxon>Euteleostomi</taxon>
        <taxon>Actinopterygii</taxon>
        <taxon>Neopterygii</taxon>
        <taxon>Teleostei</taxon>
        <taxon>Neoteleostei</taxon>
        <taxon>Acanthomorphata</taxon>
        <taxon>Eupercaria</taxon>
        <taxon>Perciformes</taxon>
        <taxon>Notothenioidei</taxon>
        <taxon>Nototheniidae</taxon>
        <taxon>Notothenia</taxon>
    </lineage>
</organism>
<dbReference type="InterPro" id="IPR042102">
    <property type="entry name" value="RNA_pol_Rpb1_3_sf"/>
</dbReference>
<evidence type="ECO:0000256" key="5">
    <source>
        <dbReference type="ARBA" id="ARBA00022695"/>
    </source>
</evidence>
<dbReference type="KEGG" id="ncc:104966272"/>
<dbReference type="GO" id="GO:0003899">
    <property type="term" value="F:DNA-directed RNA polymerase activity"/>
    <property type="evidence" value="ECO:0007669"/>
    <property type="project" value="UniProtKB-EC"/>
</dbReference>
<keyword evidence="8" id="KW-0804">Transcription</keyword>
<keyword evidence="7" id="KW-0862">Zinc</keyword>
<evidence type="ECO:0000256" key="2">
    <source>
        <dbReference type="ARBA" id="ARBA00012418"/>
    </source>
</evidence>
<proteinExistence type="inferred from homology"/>
<comment type="similarity">
    <text evidence="1">Belongs to the RNA polymerase beta' chain family.</text>
</comment>
<dbReference type="PANTHER" id="PTHR48446">
    <property type="entry name" value="DNA-DIRECTED RNA POLYMERASE SUBUNIT BETA' N-TERMINAL SECTION"/>
    <property type="match status" value="1"/>
</dbReference>
<dbReference type="GeneID" id="104966272"/>
<dbReference type="OrthoDB" id="270392at2759"/>
<dbReference type="EC" id="2.7.7.6" evidence="2"/>
<reference evidence="11" key="1">
    <citation type="submission" date="2025-08" db="UniProtKB">
        <authorList>
            <consortium name="RefSeq"/>
        </authorList>
    </citation>
    <scope>IDENTIFICATION</scope>
    <source>
        <tissue evidence="11">Muscle</tissue>
    </source>
</reference>
<dbReference type="GO" id="GO:0000428">
    <property type="term" value="C:DNA-directed RNA polymerase complex"/>
    <property type="evidence" value="ECO:0007669"/>
    <property type="project" value="UniProtKB-KW"/>
</dbReference>
<accession>A0A6I9PZ47</accession>